<reference evidence="2" key="1">
    <citation type="submission" date="2020-10" db="EMBL/GenBank/DDBJ databases">
        <title>The Whole-Genome Sequence of Metschnikowia persimmonesis, a Novel Endophytic Yeast Species Isolated from Medicinal Plant Diospyros kaki Thumb.</title>
        <authorList>
            <person name="Rahmat E."/>
            <person name="Kang Y."/>
        </authorList>
    </citation>
    <scope>NUCLEOTIDE SEQUENCE</scope>
    <source>
        <strain evidence="2">KIOM G15050</strain>
    </source>
</reference>
<organism evidence="2 3">
    <name type="scientific">Metschnikowia pulcherrima</name>
    <dbReference type="NCBI Taxonomy" id="27326"/>
    <lineage>
        <taxon>Eukaryota</taxon>
        <taxon>Fungi</taxon>
        <taxon>Dikarya</taxon>
        <taxon>Ascomycota</taxon>
        <taxon>Saccharomycotina</taxon>
        <taxon>Pichiomycetes</taxon>
        <taxon>Metschnikowiaceae</taxon>
        <taxon>Metschnikowia</taxon>
    </lineage>
</organism>
<accession>A0A8H7GSG7</accession>
<dbReference type="EMBL" id="JACBPP010000003">
    <property type="protein sequence ID" value="KAF8002859.1"/>
    <property type="molecule type" value="Genomic_DNA"/>
</dbReference>
<feature type="compositionally biased region" description="Basic and acidic residues" evidence="1">
    <location>
        <begin position="43"/>
        <end position="53"/>
    </location>
</feature>
<evidence type="ECO:0000313" key="3">
    <source>
        <dbReference type="Proteomes" id="UP000649328"/>
    </source>
</evidence>
<sequence length="211" mass="23995">MVILRSSRRAPGVNAPVINKKRKNNSGSPVVAKESSTSIQIKNDPDFQEDKSPGENNENYNESENENEDDNENGSFPVDPDKVSYEELFSSSFLYERKKQFRWTQYDGPAQLIHDASSCAPLPVRERPEVKYKDAAGEILTGENLASLPEVYFRYIAWFRREGAIEDNYATRSLQDFRNLFSGTKLEIDQIVLAMNDKFSAGFKQCLESFG</sequence>
<name>A0A8H7GSG7_9ASCO</name>
<dbReference type="AlphaFoldDB" id="A0A8H7GSG7"/>
<dbReference type="Proteomes" id="UP000649328">
    <property type="component" value="Unassembled WGS sequence"/>
</dbReference>
<keyword evidence="3" id="KW-1185">Reference proteome</keyword>
<comment type="caution">
    <text evidence="2">The sequence shown here is derived from an EMBL/GenBank/DDBJ whole genome shotgun (WGS) entry which is preliminary data.</text>
</comment>
<evidence type="ECO:0000256" key="1">
    <source>
        <dbReference type="SAM" id="MobiDB-lite"/>
    </source>
</evidence>
<proteinExistence type="predicted"/>
<gene>
    <name evidence="2" type="ORF">HF325_002104</name>
</gene>
<feature type="region of interest" description="Disordered" evidence="1">
    <location>
        <begin position="1"/>
        <end position="81"/>
    </location>
</feature>
<feature type="compositionally biased region" description="Acidic residues" evidence="1">
    <location>
        <begin position="61"/>
        <end position="72"/>
    </location>
</feature>
<evidence type="ECO:0000313" key="2">
    <source>
        <dbReference type="EMBL" id="KAF8002859.1"/>
    </source>
</evidence>
<protein>
    <submittedName>
        <fullName evidence="2">Uncharacterized protein</fullName>
    </submittedName>
</protein>